<gene>
    <name evidence="6" type="primary">ruvA</name>
    <name evidence="8" type="ORF">CWD77_14875</name>
</gene>
<dbReference type="Proteomes" id="UP000233398">
    <property type="component" value="Unassembled WGS sequence"/>
</dbReference>
<keyword evidence="9" id="KW-1185">Reference proteome</keyword>
<accession>A0A2N0VEQ7</accession>
<dbReference type="HAMAP" id="MF_00031">
    <property type="entry name" value="DNA_HJ_migration_RuvA"/>
    <property type="match status" value="1"/>
</dbReference>
<dbReference type="InterPro" id="IPR013849">
    <property type="entry name" value="DNA_helicase_Holl-junc_RuvA_I"/>
</dbReference>
<keyword evidence="3 6" id="KW-0238">DNA-binding</keyword>
<dbReference type="RefSeq" id="WP_101074379.1">
    <property type="nucleotide sequence ID" value="NZ_PISP01000006.1"/>
</dbReference>
<dbReference type="EMBL" id="PISP01000006">
    <property type="protein sequence ID" value="PKD42684.1"/>
    <property type="molecule type" value="Genomic_DNA"/>
</dbReference>
<dbReference type="AlphaFoldDB" id="A0A2N0VEQ7"/>
<dbReference type="GO" id="GO:0005737">
    <property type="term" value="C:cytoplasm"/>
    <property type="evidence" value="ECO:0007669"/>
    <property type="project" value="UniProtKB-SubCell"/>
</dbReference>
<dbReference type="InterPro" id="IPR011114">
    <property type="entry name" value="RuvA_C"/>
</dbReference>
<evidence type="ECO:0000256" key="6">
    <source>
        <dbReference type="HAMAP-Rule" id="MF_00031"/>
    </source>
</evidence>
<comment type="caution">
    <text evidence="8">The sequence shown here is derived from an EMBL/GenBank/DDBJ whole genome shotgun (WGS) entry which is preliminary data.</text>
</comment>
<dbReference type="InterPro" id="IPR003583">
    <property type="entry name" value="Hlx-hairpin-Hlx_DNA-bd_motif"/>
</dbReference>
<comment type="subunit">
    <text evidence="6">Homotetramer. Forms an RuvA(8)-RuvB(12)-Holliday junction (HJ) complex. HJ DNA is sandwiched between 2 RuvA tetramers; dsDNA enters through RuvA and exits via RuvB. An RuvB hexamer assembles on each DNA strand where it exits the tetramer. Each RuvB hexamer is contacted by two RuvA subunits (via domain III) on 2 adjacent RuvB subunits; this complex drives branch migration. In the full resolvosome a probable DNA-RuvA(4)-RuvB(12)-RuvC(2) complex forms which resolves the HJ.</text>
</comment>
<dbReference type="Gene3D" id="1.10.8.10">
    <property type="entry name" value="DNA helicase RuvA subunit, C-terminal domain"/>
    <property type="match status" value="1"/>
</dbReference>
<keyword evidence="4 6" id="KW-0233">DNA recombination</keyword>
<proteinExistence type="inferred from homology"/>
<dbReference type="GO" id="GO:0000400">
    <property type="term" value="F:four-way junction DNA binding"/>
    <property type="evidence" value="ECO:0007669"/>
    <property type="project" value="UniProtKB-UniRule"/>
</dbReference>
<dbReference type="Pfam" id="PF07499">
    <property type="entry name" value="RuvA_C"/>
    <property type="match status" value="1"/>
</dbReference>
<organism evidence="8 9">
    <name type="scientific">Rhodohalobacter barkolensis</name>
    <dbReference type="NCBI Taxonomy" id="2053187"/>
    <lineage>
        <taxon>Bacteria</taxon>
        <taxon>Pseudomonadati</taxon>
        <taxon>Balneolota</taxon>
        <taxon>Balneolia</taxon>
        <taxon>Balneolales</taxon>
        <taxon>Balneolaceae</taxon>
        <taxon>Rhodohalobacter</taxon>
    </lineage>
</organism>
<evidence type="ECO:0000256" key="5">
    <source>
        <dbReference type="ARBA" id="ARBA00023204"/>
    </source>
</evidence>
<dbReference type="Pfam" id="PF01330">
    <property type="entry name" value="RuvA_N"/>
    <property type="match status" value="1"/>
</dbReference>
<dbReference type="GO" id="GO:0009379">
    <property type="term" value="C:Holliday junction helicase complex"/>
    <property type="evidence" value="ECO:0007669"/>
    <property type="project" value="InterPro"/>
</dbReference>
<dbReference type="InterPro" id="IPR012340">
    <property type="entry name" value="NA-bd_OB-fold"/>
</dbReference>
<comment type="domain">
    <text evidence="6">Has three domains with a flexible linker between the domains II and III and assumes an 'L' shape. Domain III is highly mobile and contacts RuvB.</text>
</comment>
<evidence type="ECO:0000313" key="9">
    <source>
        <dbReference type="Proteomes" id="UP000233398"/>
    </source>
</evidence>
<dbReference type="InterPro" id="IPR000085">
    <property type="entry name" value="RuvA"/>
</dbReference>
<dbReference type="GO" id="GO:0006281">
    <property type="term" value="P:DNA repair"/>
    <property type="evidence" value="ECO:0007669"/>
    <property type="project" value="UniProtKB-UniRule"/>
</dbReference>
<dbReference type="SUPFAM" id="SSF50249">
    <property type="entry name" value="Nucleic acid-binding proteins"/>
    <property type="match status" value="1"/>
</dbReference>
<dbReference type="Gene3D" id="1.10.150.20">
    <property type="entry name" value="5' to 3' exonuclease, C-terminal subdomain"/>
    <property type="match status" value="1"/>
</dbReference>
<protein>
    <recommendedName>
        <fullName evidence="6">Holliday junction branch migration complex subunit RuvA</fullName>
    </recommendedName>
</protein>
<feature type="region of interest" description="Domain III" evidence="6">
    <location>
        <begin position="145"/>
        <end position="197"/>
    </location>
</feature>
<dbReference type="NCBIfam" id="TIGR00084">
    <property type="entry name" value="ruvA"/>
    <property type="match status" value="1"/>
</dbReference>
<keyword evidence="5 6" id="KW-0234">DNA repair</keyword>
<dbReference type="SUPFAM" id="SSF46929">
    <property type="entry name" value="DNA helicase RuvA subunit, C-terminal domain"/>
    <property type="match status" value="1"/>
</dbReference>
<evidence type="ECO:0000256" key="1">
    <source>
        <dbReference type="ARBA" id="ARBA00022490"/>
    </source>
</evidence>
<dbReference type="Gene3D" id="2.40.50.140">
    <property type="entry name" value="Nucleic acid-binding proteins"/>
    <property type="match status" value="1"/>
</dbReference>
<feature type="domain" description="Helix-hairpin-helix DNA-binding motif class 1" evidence="7">
    <location>
        <begin position="108"/>
        <end position="127"/>
    </location>
</feature>
<dbReference type="CDD" id="cd14332">
    <property type="entry name" value="UBA_RuvA_C"/>
    <property type="match status" value="1"/>
</dbReference>
<dbReference type="InterPro" id="IPR010994">
    <property type="entry name" value="RuvA_2-like"/>
</dbReference>
<dbReference type="OrthoDB" id="5293449at2"/>
<comment type="caution">
    <text evidence="6">Lacks conserved residue(s) required for the propagation of feature annotation.</text>
</comment>
<sequence>MIAYLKGVLDSKTEDRCIIDVQGVGYGVEISNQTLQTLPEKGKELKLLIYHHITDSDQRLFGFATSKEKNLFERLITVKGIGPKLGLTILSGMPPSNLMEAIVTQDTAALSNISGIGKKTAERMVLELKDKLFDETQPSVATGTTEQRSKHEEAVSALEALGFKKREAEQTVQKITAANPKFSVSDIVKSALSRMNR</sequence>
<feature type="region of interest" description="Domain I" evidence="6">
    <location>
        <begin position="1"/>
        <end position="64"/>
    </location>
</feature>
<dbReference type="Pfam" id="PF14520">
    <property type="entry name" value="HHH_5"/>
    <property type="match status" value="1"/>
</dbReference>
<feature type="domain" description="Helix-hairpin-helix DNA-binding motif class 1" evidence="7">
    <location>
        <begin position="73"/>
        <end position="92"/>
    </location>
</feature>
<comment type="function">
    <text evidence="6">The RuvA-RuvB-RuvC complex processes Holliday junction (HJ) DNA during genetic recombination and DNA repair, while the RuvA-RuvB complex plays an important role in the rescue of blocked DNA replication forks via replication fork reversal (RFR). RuvA specifically binds to HJ cruciform DNA, conferring on it an open structure. The RuvB hexamer acts as an ATP-dependent pump, pulling dsDNA into and through the RuvAB complex. HJ branch migration allows RuvC to scan DNA until it finds its consensus sequence, where it cleaves and resolves the cruciform DNA.</text>
</comment>
<evidence type="ECO:0000256" key="2">
    <source>
        <dbReference type="ARBA" id="ARBA00022763"/>
    </source>
</evidence>
<dbReference type="GO" id="GO:0048476">
    <property type="term" value="C:Holliday junction resolvase complex"/>
    <property type="evidence" value="ECO:0007669"/>
    <property type="project" value="UniProtKB-UniRule"/>
</dbReference>
<keyword evidence="2 6" id="KW-0227">DNA damage</keyword>
<evidence type="ECO:0000256" key="4">
    <source>
        <dbReference type="ARBA" id="ARBA00023172"/>
    </source>
</evidence>
<dbReference type="SUPFAM" id="SSF47781">
    <property type="entry name" value="RuvA domain 2-like"/>
    <property type="match status" value="1"/>
</dbReference>
<comment type="subcellular location">
    <subcellularLocation>
        <location evidence="6">Cytoplasm</location>
    </subcellularLocation>
</comment>
<dbReference type="GO" id="GO:0005524">
    <property type="term" value="F:ATP binding"/>
    <property type="evidence" value="ECO:0007669"/>
    <property type="project" value="InterPro"/>
</dbReference>
<evidence type="ECO:0000259" key="7">
    <source>
        <dbReference type="SMART" id="SM00278"/>
    </source>
</evidence>
<dbReference type="InterPro" id="IPR036267">
    <property type="entry name" value="RuvA_C_sf"/>
</dbReference>
<comment type="similarity">
    <text evidence="6">Belongs to the RuvA family.</text>
</comment>
<evidence type="ECO:0000313" key="8">
    <source>
        <dbReference type="EMBL" id="PKD42684.1"/>
    </source>
</evidence>
<dbReference type="SMART" id="SM00278">
    <property type="entry name" value="HhH1"/>
    <property type="match status" value="2"/>
</dbReference>
<reference evidence="8 9" key="1">
    <citation type="submission" date="2017-11" db="EMBL/GenBank/DDBJ databases">
        <title>Rhodohalobacter 15182 sp. nov., isolated from a salt lake.</title>
        <authorList>
            <person name="Han S."/>
        </authorList>
    </citation>
    <scope>NUCLEOTIDE SEQUENCE [LARGE SCALE GENOMIC DNA]</scope>
    <source>
        <strain evidence="8 9">15182</strain>
    </source>
</reference>
<name>A0A2N0VEQ7_9BACT</name>
<dbReference type="GO" id="GO:0006310">
    <property type="term" value="P:DNA recombination"/>
    <property type="evidence" value="ECO:0007669"/>
    <property type="project" value="UniProtKB-UniRule"/>
</dbReference>
<dbReference type="GO" id="GO:0009378">
    <property type="term" value="F:four-way junction helicase activity"/>
    <property type="evidence" value="ECO:0007669"/>
    <property type="project" value="InterPro"/>
</dbReference>
<evidence type="ECO:0000256" key="3">
    <source>
        <dbReference type="ARBA" id="ARBA00023125"/>
    </source>
</evidence>
<keyword evidence="1 6" id="KW-0963">Cytoplasm</keyword>